<sequence>MAHFAKLDENNVVVFVTVGRDEDNGLEAELSARTGDVYKQTSYNTHGGVHSLGGTPFRKNYAGLGYTYDADRDAFIPPKPYASWVLDETTCLWNAPMPYPTDLGTPDVPKMYTWNEETIGWDLVTTP</sequence>
<accession>A0A6J5LKZ6</accession>
<evidence type="ECO:0000313" key="2">
    <source>
        <dbReference type="EMBL" id="CAB4133767.1"/>
    </source>
</evidence>
<proteinExistence type="predicted"/>
<protein>
    <submittedName>
        <fullName evidence="2">Uncharacterized protein</fullName>
    </submittedName>
</protein>
<name>A0A6J5LKZ6_9CAUD</name>
<dbReference type="EMBL" id="LR796202">
    <property type="protein sequence ID" value="CAB4126691.1"/>
    <property type="molecule type" value="Genomic_DNA"/>
</dbReference>
<evidence type="ECO:0000313" key="1">
    <source>
        <dbReference type="EMBL" id="CAB4126691.1"/>
    </source>
</evidence>
<organism evidence="2">
    <name type="scientific">uncultured Caudovirales phage</name>
    <dbReference type="NCBI Taxonomy" id="2100421"/>
    <lineage>
        <taxon>Viruses</taxon>
        <taxon>Duplodnaviria</taxon>
        <taxon>Heunggongvirae</taxon>
        <taxon>Uroviricota</taxon>
        <taxon>Caudoviricetes</taxon>
        <taxon>Peduoviridae</taxon>
        <taxon>Maltschvirus</taxon>
        <taxon>Maltschvirus maltsch</taxon>
    </lineage>
</organism>
<gene>
    <name evidence="2" type="ORF">UFOVP262_16</name>
    <name evidence="1" type="ORF">UFOVP90_24</name>
</gene>
<dbReference type="EMBL" id="LR796276">
    <property type="protein sequence ID" value="CAB4133767.1"/>
    <property type="molecule type" value="Genomic_DNA"/>
</dbReference>
<reference evidence="2" key="1">
    <citation type="submission" date="2020-04" db="EMBL/GenBank/DDBJ databases">
        <authorList>
            <person name="Chiriac C."/>
            <person name="Salcher M."/>
            <person name="Ghai R."/>
            <person name="Kavagutti S V."/>
        </authorList>
    </citation>
    <scope>NUCLEOTIDE SEQUENCE</scope>
</reference>